<dbReference type="AlphaFoldDB" id="A0A0B0IEW6"/>
<keyword evidence="1" id="KW-0732">Signal</keyword>
<dbReference type="STRING" id="333138.LQ50_15940"/>
<reference evidence="2 3" key="1">
    <citation type="submission" date="2014-09" db="EMBL/GenBank/DDBJ databases">
        <title>Genome sequencing and annotation of Bacillus Okhensis strain Kh10-101T.</title>
        <authorList>
            <person name="Prakash J.S."/>
        </authorList>
    </citation>
    <scope>NUCLEOTIDE SEQUENCE [LARGE SCALE GENOMIC DNA]</scope>
    <source>
        <strain evidence="3">Kh10-101T</strain>
    </source>
</reference>
<dbReference type="SUPFAM" id="SSF69318">
    <property type="entry name" value="Integrin alpha N-terminal domain"/>
    <property type="match status" value="1"/>
</dbReference>
<sequence>MKKMIRFTLLVAVMFNVLPIFSHAEENKGLLKMINEFLPPNSVLVSPKEPISTKPYQFYDFNQDGQEEMIITFEKKAKDQPHPSQYGVIVLRNENNNWEKIWETQTLGVGLDYAGVADLTGDGRKEFLFGVTIGASAGNKLEIFKWNHHSFKMIAEVPYQMMELLSNKKVGIAVWQRYIADTYFVDVLKWNGDKFVLDDELYSNYYPTIEEFHNEKISIMDAWFYWYTLADAQIKAGLFERARSSIQKGTTLAEQLSLHDVVENFKNLSNKLEKRKNLAEDGN</sequence>
<gene>
    <name evidence="2" type="ORF">LQ50_15940</name>
</gene>
<evidence type="ECO:0000313" key="2">
    <source>
        <dbReference type="EMBL" id="KHF39377.1"/>
    </source>
</evidence>
<comment type="caution">
    <text evidence="2">The sequence shown here is derived from an EMBL/GenBank/DDBJ whole genome shotgun (WGS) entry which is preliminary data.</text>
</comment>
<name>A0A0B0IEW6_9BACI</name>
<dbReference type="eggNOG" id="COG0457">
    <property type="taxonomic scope" value="Bacteria"/>
</dbReference>
<proteinExistence type="predicted"/>
<organism evidence="2 3">
    <name type="scientific">Halalkalibacter okhensis</name>
    <dbReference type="NCBI Taxonomy" id="333138"/>
    <lineage>
        <taxon>Bacteria</taxon>
        <taxon>Bacillati</taxon>
        <taxon>Bacillota</taxon>
        <taxon>Bacilli</taxon>
        <taxon>Bacillales</taxon>
        <taxon>Bacillaceae</taxon>
        <taxon>Halalkalibacter</taxon>
    </lineage>
</organism>
<feature type="chain" id="PRO_5002055973" description="VCBS repeat-containing protein" evidence="1">
    <location>
        <begin position="25"/>
        <end position="283"/>
    </location>
</feature>
<dbReference type="InterPro" id="IPR028994">
    <property type="entry name" value="Integrin_alpha_N"/>
</dbReference>
<protein>
    <recommendedName>
        <fullName evidence="4">VCBS repeat-containing protein</fullName>
    </recommendedName>
</protein>
<evidence type="ECO:0000256" key="1">
    <source>
        <dbReference type="SAM" id="SignalP"/>
    </source>
</evidence>
<dbReference type="OrthoDB" id="5637at2"/>
<evidence type="ECO:0000313" key="3">
    <source>
        <dbReference type="Proteomes" id="UP000030832"/>
    </source>
</evidence>
<dbReference type="RefSeq" id="WP_034630764.1">
    <property type="nucleotide sequence ID" value="NZ_JRJU01000020.1"/>
</dbReference>
<keyword evidence="3" id="KW-1185">Reference proteome</keyword>
<dbReference type="Proteomes" id="UP000030832">
    <property type="component" value="Unassembled WGS sequence"/>
</dbReference>
<evidence type="ECO:0008006" key="4">
    <source>
        <dbReference type="Google" id="ProtNLM"/>
    </source>
</evidence>
<dbReference type="EMBL" id="JRJU01000020">
    <property type="protein sequence ID" value="KHF39377.1"/>
    <property type="molecule type" value="Genomic_DNA"/>
</dbReference>
<feature type="signal peptide" evidence="1">
    <location>
        <begin position="1"/>
        <end position="24"/>
    </location>
</feature>
<accession>A0A0B0IEW6</accession>